<evidence type="ECO:0000313" key="1">
    <source>
        <dbReference type="EMBL" id="KKB86598.1"/>
    </source>
</evidence>
<protein>
    <submittedName>
        <fullName evidence="1">Uncharacterized protein</fullName>
    </submittedName>
</protein>
<dbReference type="EMBL" id="LAJF01000025">
    <property type="protein sequence ID" value="KKB86598.1"/>
    <property type="molecule type" value="Genomic_DNA"/>
</dbReference>
<keyword evidence="2" id="KW-1185">Reference proteome</keyword>
<reference evidence="1 2" key="1">
    <citation type="submission" date="2015-03" db="EMBL/GenBank/DDBJ databases">
        <authorList>
            <person name="Hassan Y.I."/>
            <person name="Lepp D."/>
            <person name="Zhou T."/>
        </authorList>
    </citation>
    <scope>NUCLEOTIDE SEQUENCE [LARGE SCALE GENOMIC DNA]</scope>
    <source>
        <strain evidence="1 2">DSM 17137</strain>
    </source>
</reference>
<evidence type="ECO:0000313" key="2">
    <source>
        <dbReference type="Proteomes" id="UP000033608"/>
    </source>
</evidence>
<accession>A0A0F5LWA8</accession>
<comment type="caution">
    <text evidence="1">The sequence shown here is derived from an EMBL/GenBank/DDBJ whole genome shotgun (WGS) entry which is preliminary data.</text>
</comment>
<sequence>MATPELGSYPPPSIPVQPAERISSSLALCHTFDLASALSSGSIFGWSLFFATAGGCPGG</sequence>
<dbReference type="Proteomes" id="UP000033608">
    <property type="component" value="Unassembled WGS sequence"/>
</dbReference>
<gene>
    <name evidence="1" type="ORF">VW29_01440</name>
</gene>
<dbReference type="AlphaFoldDB" id="A0A0F5LWA8"/>
<proteinExistence type="predicted"/>
<organism evidence="1 2">
    <name type="scientific">Devosia limi DSM 17137</name>
    <dbReference type="NCBI Taxonomy" id="1121477"/>
    <lineage>
        <taxon>Bacteria</taxon>
        <taxon>Pseudomonadati</taxon>
        <taxon>Pseudomonadota</taxon>
        <taxon>Alphaproteobacteria</taxon>
        <taxon>Hyphomicrobiales</taxon>
        <taxon>Devosiaceae</taxon>
        <taxon>Devosia</taxon>
    </lineage>
</organism>
<name>A0A0F5LWA8_9HYPH</name>